<keyword evidence="9" id="KW-0812">Transmembrane</keyword>
<dbReference type="SMART" id="SM00028">
    <property type="entry name" value="TPR"/>
    <property type="match status" value="3"/>
</dbReference>
<dbReference type="CDD" id="cd00075">
    <property type="entry name" value="HATPase"/>
    <property type="match status" value="1"/>
</dbReference>
<dbReference type="PROSITE" id="PS50005">
    <property type="entry name" value="TPR"/>
    <property type="match status" value="2"/>
</dbReference>
<dbReference type="InterPro" id="IPR036890">
    <property type="entry name" value="HATPase_C_sf"/>
</dbReference>
<feature type="domain" description="Histidine kinase" evidence="10">
    <location>
        <begin position="361"/>
        <end position="580"/>
    </location>
</feature>
<keyword evidence="8" id="KW-0802">TPR repeat</keyword>
<comment type="catalytic activity">
    <reaction evidence="1">
        <text>ATP + protein L-histidine = ADP + protein N-phospho-L-histidine.</text>
        <dbReference type="EC" id="2.7.13.3"/>
    </reaction>
</comment>
<keyword evidence="12" id="KW-1185">Reference proteome</keyword>
<dbReference type="SUPFAM" id="SSF48452">
    <property type="entry name" value="TPR-like"/>
    <property type="match status" value="2"/>
</dbReference>
<dbReference type="InterPro" id="IPR011990">
    <property type="entry name" value="TPR-like_helical_dom_sf"/>
</dbReference>
<reference evidence="12" key="1">
    <citation type="journal article" date="2019" name="Int. J. Syst. Evol. Microbiol.">
        <title>The Global Catalogue of Microorganisms (GCM) 10K type strain sequencing project: providing services to taxonomists for standard genome sequencing and annotation.</title>
        <authorList>
            <consortium name="The Broad Institute Genomics Platform"/>
            <consortium name="The Broad Institute Genome Sequencing Center for Infectious Disease"/>
            <person name="Wu L."/>
            <person name="Ma J."/>
        </authorList>
    </citation>
    <scope>NUCLEOTIDE SEQUENCE [LARGE SCALE GENOMIC DNA]</scope>
    <source>
        <strain evidence="12">CCM 8681</strain>
    </source>
</reference>
<evidence type="ECO:0000313" key="12">
    <source>
        <dbReference type="Proteomes" id="UP000624701"/>
    </source>
</evidence>
<dbReference type="Proteomes" id="UP000624701">
    <property type="component" value="Unassembled WGS sequence"/>
</dbReference>
<keyword evidence="9" id="KW-1133">Transmembrane helix</keyword>
<dbReference type="Gene3D" id="1.25.40.10">
    <property type="entry name" value="Tetratricopeptide repeat domain"/>
    <property type="match status" value="2"/>
</dbReference>
<evidence type="ECO:0000256" key="2">
    <source>
        <dbReference type="ARBA" id="ARBA00012438"/>
    </source>
</evidence>
<sequence>MSAKFLLPLSFLVCFFFSGFSQHKPCKKKEFIESLCNSDKLHKAHLLLSNNSLEESYELIENLKLGSEAKLDKDFEALILFLEGELHRRNNSFKKSVETYELSLSKNTTNNDLAFYAYIALGDIYISGIRDFDKVIPYYKKAELLLDKESCPEKQTLLYNALGNINLLSKNYDEAEKYYIKGLELYLNNNKTTQAAINYSNLGNLYFEQYKDAKAEEYFLKAINTFQKKDSTNINVRQQINYNLFAVNEAKGDYKTAIKYLETSNTLKDSIWNRDKVWEIADLGKKLAVEKKNQELQVLEAENKLKSAQRNGILVSALVLLALLGVSIYYYKEKVKTNKIITSQNETLDTLNATKDKLFSIVSHDLRSSVNTLKSSNRALVSNLETKNIEKLDQLLNTNSSIVNGAYNLLDNLLNWAMLQTKQTYFNIEEHRIYMLVEHVVFNYQGLFAEKEIKFENNVSKKDKILADQESLKIIIRNLIDNAIKFTETNDAISVYSKVEDENYIQLIIEDSGLGMSDTTRLELLKETSLLSKKENEQIIGTGLGIQLCKSMIKKNNGKFSIESQLGKGTKMIVSLPKVGENG</sequence>
<dbReference type="Pfam" id="PF02518">
    <property type="entry name" value="HATPase_c"/>
    <property type="match status" value="1"/>
</dbReference>
<evidence type="ECO:0000313" key="11">
    <source>
        <dbReference type="EMBL" id="GGI56730.1"/>
    </source>
</evidence>
<feature type="transmembrane region" description="Helical" evidence="9">
    <location>
        <begin position="312"/>
        <end position="331"/>
    </location>
</feature>
<protein>
    <recommendedName>
        <fullName evidence="2">histidine kinase</fullName>
        <ecNumber evidence="2">2.7.13.3</ecNumber>
    </recommendedName>
</protein>
<dbReference type="PROSITE" id="PS50109">
    <property type="entry name" value="HIS_KIN"/>
    <property type="match status" value="1"/>
</dbReference>
<evidence type="ECO:0000256" key="5">
    <source>
        <dbReference type="ARBA" id="ARBA00022777"/>
    </source>
</evidence>
<dbReference type="InterPro" id="IPR036097">
    <property type="entry name" value="HisK_dim/P_sf"/>
</dbReference>
<keyword evidence="7" id="KW-0902">Two-component regulatory system</keyword>
<keyword evidence="4" id="KW-0547">Nucleotide-binding</keyword>
<gene>
    <name evidence="11" type="ORF">GCM10011444_10390</name>
</gene>
<evidence type="ECO:0000256" key="1">
    <source>
        <dbReference type="ARBA" id="ARBA00000085"/>
    </source>
</evidence>
<evidence type="ECO:0000256" key="8">
    <source>
        <dbReference type="PROSITE-ProRule" id="PRU00339"/>
    </source>
</evidence>
<dbReference type="EC" id="2.7.13.3" evidence="2"/>
<comment type="caution">
    <text evidence="11">The sequence shown here is derived from an EMBL/GenBank/DDBJ whole genome shotgun (WGS) entry which is preliminary data.</text>
</comment>
<keyword evidence="5" id="KW-0418">Kinase</keyword>
<keyword evidence="3" id="KW-0808">Transferase</keyword>
<dbReference type="PANTHER" id="PTHR42878">
    <property type="entry name" value="TWO-COMPONENT HISTIDINE KINASE"/>
    <property type="match status" value="1"/>
</dbReference>
<evidence type="ECO:0000256" key="4">
    <source>
        <dbReference type="ARBA" id="ARBA00022741"/>
    </source>
</evidence>
<dbReference type="SUPFAM" id="SSF55874">
    <property type="entry name" value="ATPase domain of HSP90 chaperone/DNA topoisomerase II/histidine kinase"/>
    <property type="match status" value="1"/>
</dbReference>
<accession>A0ABQ2BWD9</accession>
<keyword evidence="9" id="KW-0472">Membrane</keyword>
<dbReference type="InterPro" id="IPR004358">
    <property type="entry name" value="Sig_transdc_His_kin-like_C"/>
</dbReference>
<dbReference type="InterPro" id="IPR019734">
    <property type="entry name" value="TPR_rpt"/>
</dbReference>
<keyword evidence="6" id="KW-0067">ATP-binding</keyword>
<dbReference type="RefSeq" id="WP_188373629.1">
    <property type="nucleotide sequence ID" value="NZ_BMDQ01000001.1"/>
</dbReference>
<evidence type="ECO:0000256" key="3">
    <source>
        <dbReference type="ARBA" id="ARBA00022679"/>
    </source>
</evidence>
<dbReference type="PANTHER" id="PTHR42878:SF7">
    <property type="entry name" value="SENSOR HISTIDINE KINASE GLRK"/>
    <property type="match status" value="1"/>
</dbReference>
<dbReference type="SUPFAM" id="SSF47384">
    <property type="entry name" value="Homodimeric domain of signal transducing histidine kinase"/>
    <property type="match status" value="1"/>
</dbReference>
<evidence type="ECO:0000256" key="6">
    <source>
        <dbReference type="ARBA" id="ARBA00022840"/>
    </source>
</evidence>
<feature type="repeat" description="TPR" evidence="8">
    <location>
        <begin position="156"/>
        <end position="189"/>
    </location>
</feature>
<dbReference type="Pfam" id="PF13424">
    <property type="entry name" value="TPR_12"/>
    <property type="match status" value="1"/>
</dbReference>
<evidence type="ECO:0000256" key="9">
    <source>
        <dbReference type="SAM" id="Phobius"/>
    </source>
</evidence>
<name>A0ABQ2BWD9_9FLAO</name>
<dbReference type="SMART" id="SM00387">
    <property type="entry name" value="HATPase_c"/>
    <property type="match status" value="1"/>
</dbReference>
<dbReference type="Gene3D" id="3.30.565.10">
    <property type="entry name" value="Histidine kinase-like ATPase, C-terminal domain"/>
    <property type="match status" value="1"/>
</dbReference>
<organism evidence="11 12">
    <name type="scientific">Winogradskyella haliclonae</name>
    <dbReference type="NCBI Taxonomy" id="2048558"/>
    <lineage>
        <taxon>Bacteria</taxon>
        <taxon>Pseudomonadati</taxon>
        <taxon>Bacteroidota</taxon>
        <taxon>Flavobacteriia</taxon>
        <taxon>Flavobacteriales</taxon>
        <taxon>Flavobacteriaceae</taxon>
        <taxon>Winogradskyella</taxon>
    </lineage>
</organism>
<dbReference type="InterPro" id="IPR005467">
    <property type="entry name" value="His_kinase_dom"/>
</dbReference>
<evidence type="ECO:0000259" key="10">
    <source>
        <dbReference type="PROSITE" id="PS50109"/>
    </source>
</evidence>
<proteinExistence type="predicted"/>
<dbReference type="PRINTS" id="PR00344">
    <property type="entry name" value="BCTRLSENSOR"/>
</dbReference>
<dbReference type="Gene3D" id="1.10.287.130">
    <property type="match status" value="1"/>
</dbReference>
<dbReference type="InterPro" id="IPR003594">
    <property type="entry name" value="HATPase_dom"/>
</dbReference>
<evidence type="ECO:0000256" key="7">
    <source>
        <dbReference type="ARBA" id="ARBA00023012"/>
    </source>
</evidence>
<dbReference type="InterPro" id="IPR050351">
    <property type="entry name" value="BphY/WalK/GraS-like"/>
</dbReference>
<feature type="repeat" description="TPR" evidence="8">
    <location>
        <begin position="196"/>
        <end position="229"/>
    </location>
</feature>
<dbReference type="EMBL" id="BMDQ01000001">
    <property type="protein sequence ID" value="GGI56730.1"/>
    <property type="molecule type" value="Genomic_DNA"/>
</dbReference>